<evidence type="ECO:0000256" key="3">
    <source>
        <dbReference type="ARBA" id="ARBA00022806"/>
    </source>
</evidence>
<dbReference type="PANTHER" id="PTHR45766">
    <property type="entry name" value="DNA ANNEALING HELICASE AND ENDONUCLEASE ZRANB3 FAMILY MEMBER"/>
    <property type="match status" value="1"/>
</dbReference>
<dbReference type="GO" id="GO:0031297">
    <property type="term" value="P:replication fork processing"/>
    <property type="evidence" value="ECO:0007669"/>
    <property type="project" value="TreeGrafter"/>
</dbReference>
<reference evidence="7" key="1">
    <citation type="journal article" date="2020" name="Nature">
        <title>Giant virus diversity and host interactions through global metagenomics.</title>
        <authorList>
            <person name="Schulz F."/>
            <person name="Roux S."/>
            <person name="Paez-Espino D."/>
            <person name="Jungbluth S."/>
            <person name="Walsh D.A."/>
            <person name="Denef V.J."/>
            <person name="McMahon K.D."/>
            <person name="Konstantinidis K.T."/>
            <person name="Eloe-Fadrosh E.A."/>
            <person name="Kyrpides N.C."/>
            <person name="Woyke T."/>
        </authorList>
    </citation>
    <scope>NUCLEOTIDE SEQUENCE</scope>
    <source>
        <strain evidence="7">GVMAG-S-1035118-87</strain>
    </source>
</reference>
<feature type="region of interest" description="Disordered" evidence="5">
    <location>
        <begin position="538"/>
        <end position="560"/>
    </location>
</feature>
<organism evidence="7">
    <name type="scientific">viral metagenome</name>
    <dbReference type="NCBI Taxonomy" id="1070528"/>
    <lineage>
        <taxon>unclassified sequences</taxon>
        <taxon>metagenomes</taxon>
        <taxon>organismal metagenomes</taxon>
    </lineage>
</organism>
<feature type="domain" description="Helicase ATP-binding" evidence="6">
    <location>
        <begin position="118"/>
        <end position="366"/>
    </location>
</feature>
<evidence type="ECO:0000259" key="6">
    <source>
        <dbReference type="SMART" id="SM00487"/>
    </source>
</evidence>
<dbReference type="EMBL" id="MN740625">
    <property type="protein sequence ID" value="QHS79073.1"/>
    <property type="molecule type" value="Genomic_DNA"/>
</dbReference>
<dbReference type="GO" id="GO:0004520">
    <property type="term" value="F:DNA endonuclease activity"/>
    <property type="evidence" value="ECO:0007669"/>
    <property type="project" value="TreeGrafter"/>
</dbReference>
<dbReference type="Pfam" id="PF00271">
    <property type="entry name" value="Helicase_C"/>
    <property type="match status" value="1"/>
</dbReference>
<evidence type="ECO:0000256" key="4">
    <source>
        <dbReference type="ARBA" id="ARBA00022840"/>
    </source>
</evidence>
<dbReference type="SMART" id="SM00487">
    <property type="entry name" value="DEXDc"/>
    <property type="match status" value="1"/>
</dbReference>
<accession>A0A6C0AHZ5</accession>
<protein>
    <recommendedName>
        <fullName evidence="6">Helicase ATP-binding domain-containing protein</fullName>
    </recommendedName>
</protein>
<keyword evidence="1" id="KW-0547">Nucleotide-binding</keyword>
<dbReference type="InterPro" id="IPR027417">
    <property type="entry name" value="P-loop_NTPase"/>
</dbReference>
<dbReference type="Gene3D" id="3.40.50.300">
    <property type="entry name" value="P-loop containing nucleotide triphosphate hydrolases"/>
    <property type="match status" value="2"/>
</dbReference>
<keyword evidence="2" id="KW-0378">Hydrolase</keyword>
<dbReference type="AlphaFoldDB" id="A0A6C0AHZ5"/>
<feature type="compositionally biased region" description="Acidic residues" evidence="5">
    <location>
        <begin position="547"/>
        <end position="556"/>
    </location>
</feature>
<dbReference type="SUPFAM" id="SSF52540">
    <property type="entry name" value="P-loop containing nucleoside triphosphate hydrolases"/>
    <property type="match status" value="2"/>
</dbReference>
<name>A0A6C0AHZ5_9ZZZZ</name>
<dbReference type="InterPro" id="IPR014001">
    <property type="entry name" value="Helicase_ATP-bd"/>
</dbReference>
<evidence type="ECO:0000313" key="7">
    <source>
        <dbReference type="EMBL" id="QHS79073.1"/>
    </source>
</evidence>
<dbReference type="PANTHER" id="PTHR45766:SF3">
    <property type="entry name" value="DNA ANNEALING HELICASE AND ENDONUCLEASE ZRANB3"/>
    <property type="match status" value="1"/>
</dbReference>
<keyword evidence="3" id="KW-0347">Helicase</keyword>
<dbReference type="GO" id="GO:0006281">
    <property type="term" value="P:DNA repair"/>
    <property type="evidence" value="ECO:0007669"/>
    <property type="project" value="TreeGrafter"/>
</dbReference>
<dbReference type="InterPro" id="IPR000330">
    <property type="entry name" value="SNF2_N"/>
</dbReference>
<sequence length="904" mass="103841">MRPTPKPYPGIRIQNASIGEMGFNYDEFMESFLYKKQHTLTEIIFTFKKLGMITIGEETEKSEREVEYVEMNRCGVTEAPVSSTSYFLDNRKMFLQAMHEFVKPYTPRKDITCDNMQEAFELLPHQRLVSRYLDIDTPYRGLLLYHGLGSGKTCSAIAIAEVLKPYKNIVVMTPKSLQMNFVQELKKCGDPLYAIQQKWEWVSPTEEQLKIRCLTSPIRYDGKMGLWVNGTGTDYAELNVDEQKSVQDQIDVMIHSKYSFIIYNSNNLNKYIPPNTNPFSDKVVVVDEAHNFVSRIVNALSKDPKMPAVKMYRLMMEATNCKMVFLSGTPMINYPHELSVMFNMLRGYMTTWSCKSTVSEETIRNEFPEADRVYRSGDTVYITHSPNGFIRAELSKPEVVHTNHDTSTFEDRVTTFFKEQGTSLQKKQYTAFPDNREEFNQMFVQDGKLKNKTMMECRMLGLASFFPDLSSLMPRLITPITIHRIPMSKAQFDGYTAARTEELHMEKKKKSNELKGNYRAATRQISNTTYPVKALELRPSTKVKEDGPDEGAEEETEAKSTQAFYNAVDQSDYCARIEDYSPKFNAMVKNIQSRKGLQLVYSQFITIEGIRSFARVLNSKGFAELELVQQSGEWTIRMPDKPSPMYIIYSASGSGSSKEDKKELYRNIFNKNWDVVPESIRAQAITMDISVFMITAAGSEGISLKNVQYVHIMEPYWNPVRTDQVIGRARRICSHNSLPEKERFVEVNIYLSVLPGGELPEVIRNDLVGESPGSTDEYLYKLSQKKRDLSEEMLTCIRRSSIDCSLYDGQCLNLTTKDPHSISYHHDIQSDLTSDKEVALNTQVRLRSVSYGESKAYYLDKLEDGFYTLYRDKTLTKPIGYMSSKNLLHNKEKQKIPLSKLIDL</sequence>
<evidence type="ECO:0000256" key="5">
    <source>
        <dbReference type="SAM" id="MobiDB-lite"/>
    </source>
</evidence>
<dbReference type="GO" id="GO:0043596">
    <property type="term" value="C:nuclear replication fork"/>
    <property type="evidence" value="ECO:0007669"/>
    <property type="project" value="TreeGrafter"/>
</dbReference>
<evidence type="ECO:0000256" key="2">
    <source>
        <dbReference type="ARBA" id="ARBA00022801"/>
    </source>
</evidence>
<keyword evidence="4" id="KW-0067">ATP-binding</keyword>
<dbReference type="Pfam" id="PF00176">
    <property type="entry name" value="SNF2-rel_dom"/>
    <property type="match status" value="1"/>
</dbReference>
<dbReference type="GO" id="GO:0005524">
    <property type="term" value="F:ATP binding"/>
    <property type="evidence" value="ECO:0007669"/>
    <property type="project" value="UniProtKB-KW"/>
</dbReference>
<dbReference type="GO" id="GO:0016787">
    <property type="term" value="F:hydrolase activity"/>
    <property type="evidence" value="ECO:0007669"/>
    <property type="project" value="UniProtKB-KW"/>
</dbReference>
<proteinExistence type="predicted"/>
<dbReference type="GO" id="GO:0004386">
    <property type="term" value="F:helicase activity"/>
    <property type="evidence" value="ECO:0007669"/>
    <property type="project" value="UniProtKB-KW"/>
</dbReference>
<evidence type="ECO:0000256" key="1">
    <source>
        <dbReference type="ARBA" id="ARBA00022741"/>
    </source>
</evidence>
<dbReference type="InterPro" id="IPR001650">
    <property type="entry name" value="Helicase_C-like"/>
</dbReference>